<keyword evidence="1" id="KW-1133">Transmembrane helix</keyword>
<dbReference type="Proteomes" id="UP000288623">
    <property type="component" value="Unassembled WGS sequence"/>
</dbReference>
<comment type="caution">
    <text evidence="2">The sequence shown here is derived from an EMBL/GenBank/DDBJ whole genome shotgun (WGS) entry which is preliminary data.</text>
</comment>
<dbReference type="RefSeq" id="WP_233600644.1">
    <property type="nucleotide sequence ID" value="NZ_JTFC01000139.1"/>
</dbReference>
<evidence type="ECO:0008006" key="4">
    <source>
        <dbReference type="Google" id="ProtNLM"/>
    </source>
</evidence>
<feature type="transmembrane region" description="Helical" evidence="1">
    <location>
        <begin position="15"/>
        <end position="39"/>
    </location>
</feature>
<protein>
    <recommendedName>
        <fullName evidence="4">Transposase</fullName>
    </recommendedName>
</protein>
<keyword evidence="1" id="KW-0472">Membrane</keyword>
<keyword evidence="1" id="KW-0812">Transmembrane</keyword>
<dbReference type="EMBL" id="JTFC01000139">
    <property type="protein sequence ID" value="RUS50441.1"/>
    <property type="molecule type" value="Genomic_DNA"/>
</dbReference>
<reference evidence="2 3" key="1">
    <citation type="submission" date="2014-11" db="EMBL/GenBank/DDBJ databases">
        <title>Genome sequence and analysis of novel Kurthia sp.</title>
        <authorList>
            <person name="Lawson J.N."/>
            <person name="Gonzalez J.E."/>
            <person name="Rinauldi L."/>
            <person name="Xuan Z."/>
            <person name="Firman A."/>
            <person name="Shaddox L."/>
            <person name="Trudeau A."/>
            <person name="Shah S."/>
            <person name="Reiman D."/>
        </authorList>
    </citation>
    <scope>NUCLEOTIDE SEQUENCE [LARGE SCALE GENOMIC DNA]</scope>
    <source>
        <strain evidence="2 3">3B1D</strain>
    </source>
</reference>
<accession>A0A433RNW1</accession>
<keyword evidence="3" id="KW-1185">Reference proteome</keyword>
<feature type="non-terminal residue" evidence="2">
    <location>
        <position position="1"/>
    </location>
</feature>
<sequence length="60" mass="6942">DLPISGKKVFLHLRLQKWFCLNAMCSTIIFTEITAAPAYQRNKRNRKKVIKGVTPLLEKL</sequence>
<proteinExistence type="predicted"/>
<name>A0A433RNW1_9BACL</name>
<gene>
    <name evidence="2" type="ORF">QI30_19165</name>
</gene>
<evidence type="ECO:0000313" key="3">
    <source>
        <dbReference type="Proteomes" id="UP000288623"/>
    </source>
</evidence>
<evidence type="ECO:0000313" key="2">
    <source>
        <dbReference type="EMBL" id="RUS50441.1"/>
    </source>
</evidence>
<organism evidence="2 3">
    <name type="scientific">Candidatus Kurthia intestinigallinarum</name>
    <dbReference type="NCBI Taxonomy" id="1562256"/>
    <lineage>
        <taxon>Bacteria</taxon>
        <taxon>Bacillati</taxon>
        <taxon>Bacillota</taxon>
        <taxon>Bacilli</taxon>
        <taxon>Bacillales</taxon>
        <taxon>Caryophanaceae</taxon>
        <taxon>Kurthia</taxon>
    </lineage>
</organism>
<dbReference type="AlphaFoldDB" id="A0A433RNW1"/>
<evidence type="ECO:0000256" key="1">
    <source>
        <dbReference type="SAM" id="Phobius"/>
    </source>
</evidence>